<evidence type="ECO:0000259" key="9">
    <source>
        <dbReference type="Pfam" id="PF02225"/>
    </source>
</evidence>
<dbReference type="InterPro" id="IPR006639">
    <property type="entry name" value="Preselin/SPP"/>
</dbReference>
<keyword evidence="7 8" id="KW-0472">Membrane</keyword>
<feature type="transmembrane region" description="Helical" evidence="8">
    <location>
        <begin position="212"/>
        <end position="234"/>
    </location>
</feature>
<comment type="subcellular location">
    <subcellularLocation>
        <location evidence="1">Endomembrane system</location>
        <topology evidence="1">Multi-pass membrane protein</topology>
    </subcellularLocation>
    <subcellularLocation>
        <location evidence="2">Membrane</location>
        <topology evidence="2">Multi-pass membrane protein</topology>
        <orientation evidence="2">Lumenal side</orientation>
    </subcellularLocation>
</comment>
<organism evidence="10 11">
    <name type="scientific">Sander lucioperca</name>
    <name type="common">Pike-perch</name>
    <name type="synonym">Perca lucioperca</name>
    <dbReference type="NCBI Taxonomy" id="283035"/>
    <lineage>
        <taxon>Eukaryota</taxon>
        <taxon>Metazoa</taxon>
        <taxon>Chordata</taxon>
        <taxon>Craniata</taxon>
        <taxon>Vertebrata</taxon>
        <taxon>Euteleostomi</taxon>
        <taxon>Actinopterygii</taxon>
        <taxon>Neopterygii</taxon>
        <taxon>Teleostei</taxon>
        <taxon>Neoteleostei</taxon>
        <taxon>Acanthomorphata</taxon>
        <taxon>Eupercaria</taxon>
        <taxon>Perciformes</taxon>
        <taxon>Percoidei</taxon>
        <taxon>Percidae</taxon>
        <taxon>Luciopercinae</taxon>
        <taxon>Sander</taxon>
    </lineage>
</organism>
<dbReference type="PANTHER" id="PTHR12174">
    <property type="entry name" value="SIGNAL PEPTIDE PEPTIDASE"/>
    <property type="match status" value="1"/>
</dbReference>
<feature type="domain" description="PA" evidence="9">
    <location>
        <begin position="72"/>
        <end position="155"/>
    </location>
</feature>
<dbReference type="GO" id="GO:0030660">
    <property type="term" value="C:Golgi-associated vesicle membrane"/>
    <property type="evidence" value="ECO:0007669"/>
    <property type="project" value="TreeGrafter"/>
</dbReference>
<feature type="transmembrane region" description="Helical" evidence="8">
    <location>
        <begin position="399"/>
        <end position="420"/>
    </location>
</feature>
<evidence type="ECO:0000256" key="4">
    <source>
        <dbReference type="ARBA" id="ARBA00022692"/>
    </source>
</evidence>
<proteinExistence type="inferred from homology"/>
<reference evidence="10" key="2">
    <citation type="submission" date="2025-09" db="UniProtKB">
        <authorList>
            <consortium name="Ensembl"/>
        </authorList>
    </citation>
    <scope>IDENTIFICATION</scope>
</reference>
<keyword evidence="11" id="KW-1185">Reference proteome</keyword>
<dbReference type="GO" id="GO:0098553">
    <property type="term" value="C:lumenal side of endoplasmic reticulum membrane"/>
    <property type="evidence" value="ECO:0007669"/>
    <property type="project" value="TreeGrafter"/>
</dbReference>
<comment type="similarity">
    <text evidence="3">Belongs to the peptidase A22B family.</text>
</comment>
<keyword evidence="4 8" id="KW-0812">Transmembrane</keyword>
<feature type="transmembrane region" description="Helical" evidence="8">
    <location>
        <begin position="309"/>
        <end position="326"/>
    </location>
</feature>
<evidence type="ECO:0000256" key="8">
    <source>
        <dbReference type="SAM" id="Phobius"/>
    </source>
</evidence>
<keyword evidence="6 8" id="KW-1133">Transmembrane helix</keyword>
<keyword evidence="5" id="KW-0378">Hydrolase</keyword>
<dbReference type="Pfam" id="PF04258">
    <property type="entry name" value="Peptidase_A22B"/>
    <property type="match status" value="1"/>
</dbReference>
<name>A0A8D0AUI6_SANLU</name>
<dbReference type="InterPro" id="IPR007369">
    <property type="entry name" value="Peptidase_A22B_SPP"/>
</dbReference>
<evidence type="ECO:0000256" key="1">
    <source>
        <dbReference type="ARBA" id="ARBA00004127"/>
    </source>
</evidence>
<feature type="transmembrane region" description="Helical" evidence="8">
    <location>
        <begin position="240"/>
        <end position="261"/>
    </location>
</feature>
<protein>
    <recommendedName>
        <fullName evidence="9">PA domain-containing protein</fullName>
    </recommendedName>
</protein>
<feature type="transmembrane region" description="Helical" evidence="8">
    <location>
        <begin position="282"/>
        <end position="303"/>
    </location>
</feature>
<dbReference type="Pfam" id="PF02225">
    <property type="entry name" value="PA"/>
    <property type="match status" value="1"/>
</dbReference>
<dbReference type="GO" id="GO:0042500">
    <property type="term" value="F:aspartic endopeptidase activity, intramembrane cleaving"/>
    <property type="evidence" value="ECO:0007669"/>
    <property type="project" value="InterPro"/>
</dbReference>
<evidence type="ECO:0000256" key="7">
    <source>
        <dbReference type="ARBA" id="ARBA00023136"/>
    </source>
</evidence>
<dbReference type="GO" id="GO:0033619">
    <property type="term" value="P:membrane protein proteolysis"/>
    <property type="evidence" value="ECO:0007669"/>
    <property type="project" value="TreeGrafter"/>
</dbReference>
<dbReference type="GO" id="GO:0098554">
    <property type="term" value="C:cytoplasmic side of endoplasmic reticulum membrane"/>
    <property type="evidence" value="ECO:0007669"/>
    <property type="project" value="TreeGrafter"/>
</dbReference>
<evidence type="ECO:0000313" key="11">
    <source>
        <dbReference type="Proteomes" id="UP000694568"/>
    </source>
</evidence>
<feature type="transmembrane region" description="Helical" evidence="8">
    <location>
        <begin position="461"/>
        <end position="479"/>
    </location>
</feature>
<evidence type="ECO:0000256" key="3">
    <source>
        <dbReference type="ARBA" id="ARBA00006859"/>
    </source>
</evidence>
<evidence type="ECO:0000256" key="6">
    <source>
        <dbReference type="ARBA" id="ARBA00022989"/>
    </source>
</evidence>
<feature type="transmembrane region" description="Helical" evidence="8">
    <location>
        <begin position="338"/>
        <end position="358"/>
    </location>
</feature>
<feature type="transmembrane region" description="Helical" evidence="8">
    <location>
        <begin position="181"/>
        <end position="200"/>
    </location>
</feature>
<dbReference type="GeneTree" id="ENSGT00940000157722"/>
<evidence type="ECO:0000313" key="10">
    <source>
        <dbReference type="Ensembl" id="ENSSLUP00000056206.1"/>
    </source>
</evidence>
<evidence type="ECO:0000256" key="2">
    <source>
        <dbReference type="ARBA" id="ARBA00004366"/>
    </source>
</evidence>
<dbReference type="Ensembl" id="ENSSLUT00000057847.1">
    <property type="protein sequence ID" value="ENSSLUP00000056206.1"/>
    <property type="gene ID" value="ENSSLUG00000024237.1"/>
</dbReference>
<dbReference type="AlphaFoldDB" id="A0A8D0AUI6"/>
<reference evidence="10" key="1">
    <citation type="submission" date="2025-08" db="UniProtKB">
        <authorList>
            <consortium name="Ensembl"/>
        </authorList>
    </citation>
    <scope>IDENTIFICATION</scope>
</reference>
<dbReference type="PANTHER" id="PTHR12174:SF34">
    <property type="entry name" value="SIGNAL PEPTIDE PEPTIDASE-LIKE 2A"/>
    <property type="match status" value="1"/>
</dbReference>
<sequence>MIFQHTKHQIHAYWDAACVSWMSSQLITFLAQQINCQEAILHISNGSTDREYCIVHNHSWTPLSETLDAALQYPLVNMTSTVLCNATGVSPDVVKGKALVVMRGDCGFSQKALVAQSLGATTLLIASSKSLITPSANDSEYAKIHIPLALMRYRDLLEAQQVFGEGMQVKLYAPPHSKIDASIAVMLLIAIVTVALGGYWTSQTDKADSGELFLYSPLKVVFFVALMCGMLVLMYFFYNVLVYVIIGIFCLASASALFSCLDAVMEKLGCGTGSFSIRNFNLSVRSLILAAVCISIAVVWGVYRNEDRWIWILQDLLGIAFCLNFMKTISLSNFKICVILLSLLLVYDVFFVFITPFFTKNGVSIMVQVALGPDASGEKLPVVMRVPRFSAWAQNLCGMQFSILGYGDIIVPGLLVAYCSRFDVWINSSKKIYFVSCCIAYLLGMIVTFAVMLLSGMGQPALLYLVPFTLITSAVVAGCRGEMRQFWAGTTYEVRGPESSKGLCI</sequence>
<gene>
    <name evidence="10" type="primary">zgc:123258</name>
</gene>
<evidence type="ECO:0000256" key="5">
    <source>
        <dbReference type="ARBA" id="ARBA00022801"/>
    </source>
</evidence>
<dbReference type="Gene3D" id="3.50.30.30">
    <property type="match status" value="1"/>
</dbReference>
<feature type="transmembrane region" description="Helical" evidence="8">
    <location>
        <begin position="432"/>
        <end position="455"/>
    </location>
</feature>
<dbReference type="GO" id="GO:0005765">
    <property type="term" value="C:lysosomal membrane"/>
    <property type="evidence" value="ECO:0007669"/>
    <property type="project" value="TreeGrafter"/>
</dbReference>
<accession>A0A8D0AUI6</accession>
<dbReference type="InterPro" id="IPR003137">
    <property type="entry name" value="PA_domain"/>
</dbReference>
<dbReference type="Proteomes" id="UP000694568">
    <property type="component" value="Unplaced"/>
</dbReference>
<dbReference type="SMART" id="SM00730">
    <property type="entry name" value="PSN"/>
    <property type="match status" value="1"/>
</dbReference>